<feature type="compositionally biased region" description="Gly residues" evidence="1">
    <location>
        <begin position="1"/>
        <end position="10"/>
    </location>
</feature>
<evidence type="ECO:0000256" key="1">
    <source>
        <dbReference type="SAM" id="MobiDB-lite"/>
    </source>
</evidence>
<accession>A0A8K0X323</accession>
<dbReference type="OrthoDB" id="1262810at2759"/>
<dbReference type="InterPro" id="IPR052957">
    <property type="entry name" value="Auxin_embryo_med"/>
</dbReference>
<feature type="region of interest" description="Disordered" evidence="1">
    <location>
        <begin position="1"/>
        <end position="41"/>
    </location>
</feature>
<protein>
    <submittedName>
        <fullName evidence="2">Uncharacterized protein</fullName>
    </submittedName>
</protein>
<name>A0A8K0X323_9PEZI</name>
<reference evidence="2" key="1">
    <citation type="journal article" date="2021" name="Nat. Commun.">
        <title>Genetic determinants of endophytism in the Arabidopsis root mycobiome.</title>
        <authorList>
            <person name="Mesny F."/>
            <person name="Miyauchi S."/>
            <person name="Thiergart T."/>
            <person name="Pickel B."/>
            <person name="Atanasova L."/>
            <person name="Karlsson M."/>
            <person name="Huettel B."/>
            <person name="Barry K.W."/>
            <person name="Haridas S."/>
            <person name="Chen C."/>
            <person name="Bauer D."/>
            <person name="Andreopoulos W."/>
            <person name="Pangilinan J."/>
            <person name="LaButti K."/>
            <person name="Riley R."/>
            <person name="Lipzen A."/>
            <person name="Clum A."/>
            <person name="Drula E."/>
            <person name="Henrissat B."/>
            <person name="Kohler A."/>
            <person name="Grigoriev I.V."/>
            <person name="Martin F.M."/>
            <person name="Hacquard S."/>
        </authorList>
    </citation>
    <scope>NUCLEOTIDE SEQUENCE</scope>
    <source>
        <strain evidence="2">MPI-CAGE-AT-0016</strain>
    </source>
</reference>
<dbReference type="InterPro" id="IPR036890">
    <property type="entry name" value="HATPase_C_sf"/>
</dbReference>
<dbReference type="Gene3D" id="3.30.565.10">
    <property type="entry name" value="Histidine kinase-like ATPase, C-terminal domain"/>
    <property type="match status" value="1"/>
</dbReference>
<proteinExistence type="predicted"/>
<feature type="region of interest" description="Disordered" evidence="1">
    <location>
        <begin position="1490"/>
        <end position="1517"/>
    </location>
</feature>
<sequence>MSKLTLGGGDSFPQSVEEAKEHIRQIRRDKGLGDEPDQVGNNASDLQSALQVLSHDLYQTSTHFLLELIQNADDNSYDTETPTLLISYTPGKIRIHCNERGFTRNNLEAICRICKSTKSGRSKTAGFVGEKGIGFKSVFKVASVVWIKSGHYSFKFNRDGHLGMIAPIWEKYPGQPRKNGTSICLQLAKDCDEKRIVEELASYDEKILLFLRRLRRLEISVRPPRLSFARCFDSILARQEEALGEKNSNHAVLLRNGEKKNFFVWRHMADKMPKEARRPGISSSEIVVAFPYKTGRGKDDIEPECDAQSVYAFLPIRNCGFPFLLQADFLLSANREDVQDDSPWNQTLASEVTKAFVKAVQAMGKLDNALRWKWMSYRPGTTSQTAFFETIRLEIHKSLGGTPVLESESGHKLPPSKLMYVPAELRDRHGRPLLEGHSNPGRFVSSSYVVDGTSWQSLRDLGVVEQTSSQFSQDLTSALKGDAASFMNKKSSQWQDDLAKALVLTGIASSYSQIPIIPLQDGSWVSPHGNNVFFPNQTLTKVPDGLDICIVDHKAAVSTHRRDLCKKCGVGELNSVSIRTMILAAHTGIKPKAAKLSPEVLLSHVVFFFDMKSELAQPSMMQVATEAGEVSASNTVYRHSDEPGSASAVLKRGSRRQKYGFLHPIYTSYGNTPARRAEFQQYLVEQLSVATFPRFISPYSSLIHPDFTALMEHDDKNLWLEVLKDGWEYYEASFSRVQSHLAKQQVRTLGGKLKPLSETWMPHIHLLKEFGRLVPFIDVSDVENQRWWSILPPLAVGMSDNIRFYTRCLESARRDDSVSDDQVRGILHSLEDRAETETDASGVGAMRTSFLTNELVFIPALKPGGQRLWVSPNECFWRGEPWLTQSVGLAAIHPDLETLFRTHVKISDSNNRHIVKEAEALSLLSRPVPYDRVVKIILALNKLAKKKELGPFQIDEMKKLAIFPIVTTPQNEPYEYLTSVDSKKPWLIADRAHLRQHFRDVVPVLAFKPEFIFKIRKLLQVLGLEERFLSKLASSVTEALGEVTPNKKLTLEYRERAKHLFRLIPTDQDNMKQLVASYNRVQVYTSSKVVQYWQANLGLQSVQSAHTEGVVFLEVDFVGDLRLYLRAGYEEEQHPSELAEQLRTFFNVPYEHLDLLTVALSAPDERVELLFDARGISPWFEDDAGSEHGDDDSEVAVYDPVLRPGPSKKSRLRIKAEARFSSLFGPTRFTPGFFKNGKAGDELPSYNAAVVRSAQNAIGRPAEPRTFTTAMSLPSLKGSLRNLDFTQTGAAIVGTRSKPMTLLDRFKILAQRGPDVGETIVSDILTTVLGSQYDKERMWAAKDQRKNGLAAFNFTDIQGRFSGFLMRLDGMSGKAQGYTRLIYHLDVKTSDDDQFKMTQDELNRARDNSVHSQPDPEEAAPSKHVSVLVLISDVRSEPKIRFLADPWDLFEDGQLILQNPKTYHAKLNLRLRQVAKKPAEEVGFDAVQFKAPEDADAADEPAPDYEEGSKKAMKRPEVSWMDEIVSAGEKAVAGPSGTHRSSGVR</sequence>
<dbReference type="NCBIfam" id="NF047352">
    <property type="entry name" value="P_loop_sacsin"/>
    <property type="match status" value="1"/>
</dbReference>
<feature type="compositionally biased region" description="Basic and acidic residues" evidence="1">
    <location>
        <begin position="17"/>
        <end position="33"/>
    </location>
</feature>
<feature type="compositionally biased region" description="Basic and acidic residues" evidence="1">
    <location>
        <begin position="1507"/>
        <end position="1517"/>
    </location>
</feature>
<evidence type="ECO:0000313" key="3">
    <source>
        <dbReference type="Proteomes" id="UP000813385"/>
    </source>
</evidence>
<comment type="caution">
    <text evidence="2">The sequence shown here is derived from an EMBL/GenBank/DDBJ whole genome shotgun (WGS) entry which is preliminary data.</text>
</comment>
<feature type="compositionally biased region" description="Acidic residues" evidence="1">
    <location>
        <begin position="1494"/>
        <end position="1506"/>
    </location>
</feature>
<keyword evidence="3" id="KW-1185">Reference proteome</keyword>
<evidence type="ECO:0000313" key="2">
    <source>
        <dbReference type="EMBL" id="KAH7362261.1"/>
    </source>
</evidence>
<dbReference type="PANTHER" id="PTHR32387:SF0">
    <property type="entry name" value="PROTEIN NO VEIN"/>
    <property type="match status" value="1"/>
</dbReference>
<dbReference type="PANTHER" id="PTHR32387">
    <property type="entry name" value="WU:FJ29H11"/>
    <property type="match status" value="1"/>
</dbReference>
<organism evidence="2 3">
    <name type="scientific">Plectosphaerella cucumerina</name>
    <dbReference type="NCBI Taxonomy" id="40658"/>
    <lineage>
        <taxon>Eukaryota</taxon>
        <taxon>Fungi</taxon>
        <taxon>Dikarya</taxon>
        <taxon>Ascomycota</taxon>
        <taxon>Pezizomycotina</taxon>
        <taxon>Sordariomycetes</taxon>
        <taxon>Hypocreomycetidae</taxon>
        <taxon>Glomerellales</taxon>
        <taxon>Plectosphaerellaceae</taxon>
        <taxon>Plectosphaerella</taxon>
    </lineage>
</organism>
<dbReference type="EMBL" id="JAGPXD010000003">
    <property type="protein sequence ID" value="KAH7362261.1"/>
    <property type="molecule type" value="Genomic_DNA"/>
</dbReference>
<dbReference type="Proteomes" id="UP000813385">
    <property type="component" value="Unassembled WGS sequence"/>
</dbReference>
<gene>
    <name evidence="2" type="ORF">B0T11DRAFT_352121</name>
</gene>
<dbReference type="SUPFAM" id="SSF55874">
    <property type="entry name" value="ATPase domain of HSP90 chaperone/DNA topoisomerase II/histidine kinase"/>
    <property type="match status" value="1"/>
</dbReference>